<gene>
    <name evidence="6" type="primary">ycf29</name>
    <name evidence="6" type="ORF">Hrub_137</name>
</gene>
<evidence type="ECO:0000259" key="5">
    <source>
        <dbReference type="PROSITE" id="PS50110"/>
    </source>
</evidence>
<dbReference type="InterPro" id="IPR016032">
    <property type="entry name" value="Sig_transdc_resp-reg_C-effctor"/>
</dbReference>
<dbReference type="SUPFAM" id="SSF46894">
    <property type="entry name" value="C-terminal effector domain of the bipartite response regulators"/>
    <property type="match status" value="1"/>
</dbReference>
<dbReference type="SUPFAM" id="SSF52172">
    <property type="entry name" value="CheY-like"/>
    <property type="match status" value="1"/>
</dbReference>
<dbReference type="EMBL" id="KX284724">
    <property type="protein sequence ID" value="AOM67381.1"/>
    <property type="molecule type" value="Genomic_DNA"/>
</dbReference>
<dbReference type="CDD" id="cd19927">
    <property type="entry name" value="REC_Ycf29"/>
    <property type="match status" value="1"/>
</dbReference>
<dbReference type="Gene3D" id="1.10.10.10">
    <property type="entry name" value="Winged helix-like DNA-binding domain superfamily/Winged helix DNA-binding domain"/>
    <property type="match status" value="1"/>
</dbReference>
<dbReference type="RefSeq" id="YP_009294139.1">
    <property type="nucleotide sequence ID" value="NC_031146.1"/>
</dbReference>
<dbReference type="SMART" id="SM00448">
    <property type="entry name" value="REC"/>
    <property type="match status" value="1"/>
</dbReference>
<keyword evidence="1 3" id="KW-0597">Phosphoprotein</keyword>
<dbReference type="InterPro" id="IPR001789">
    <property type="entry name" value="Sig_transdc_resp-reg_receiver"/>
</dbReference>
<evidence type="ECO:0000313" key="6">
    <source>
        <dbReference type="EMBL" id="AOM67381.1"/>
    </source>
</evidence>
<feature type="domain" description="Response regulatory" evidence="5">
    <location>
        <begin position="4"/>
        <end position="120"/>
    </location>
</feature>
<evidence type="ECO:0000256" key="1">
    <source>
        <dbReference type="ARBA" id="ARBA00022553"/>
    </source>
</evidence>
<geneLocation type="plastid" evidence="6"/>
<dbReference type="Gene3D" id="3.40.50.2300">
    <property type="match status" value="1"/>
</dbReference>
<feature type="domain" description="HTH luxR-type" evidence="4">
    <location>
        <begin position="142"/>
        <end position="207"/>
    </location>
</feature>
<dbReference type="GO" id="GO:0000160">
    <property type="term" value="P:phosphorelay signal transduction system"/>
    <property type="evidence" value="ECO:0007669"/>
    <property type="project" value="InterPro"/>
</dbReference>
<dbReference type="InterPro" id="IPR036388">
    <property type="entry name" value="WH-like_DNA-bd_sf"/>
</dbReference>
<dbReference type="PRINTS" id="PR00038">
    <property type="entry name" value="HTHLUXR"/>
</dbReference>
<dbReference type="GeneID" id="29070045"/>
<evidence type="ECO:0000256" key="3">
    <source>
        <dbReference type="PROSITE-ProRule" id="PRU00169"/>
    </source>
</evidence>
<dbReference type="PANTHER" id="PTHR44591:SF3">
    <property type="entry name" value="RESPONSE REGULATORY DOMAIN-CONTAINING PROTEIN"/>
    <property type="match status" value="1"/>
</dbReference>
<keyword evidence="2" id="KW-0238">DNA-binding</keyword>
<dbReference type="InterPro" id="IPR000792">
    <property type="entry name" value="Tscrpt_reg_LuxR_C"/>
</dbReference>
<evidence type="ECO:0000259" key="4">
    <source>
        <dbReference type="PROSITE" id="PS50043"/>
    </source>
</evidence>
<protein>
    <recommendedName>
        <fullName evidence="7">TctD-like protein</fullName>
    </recommendedName>
</protein>
<dbReference type="SMART" id="SM00421">
    <property type="entry name" value="HTH_LUXR"/>
    <property type="match status" value="1"/>
</dbReference>
<keyword evidence="6" id="KW-0934">Plastid</keyword>
<dbReference type="CDD" id="cd06170">
    <property type="entry name" value="LuxR_C_like"/>
    <property type="match status" value="1"/>
</dbReference>
<dbReference type="AlphaFoldDB" id="A0A1C9CG75"/>
<sequence>MPYTILLVDDNKHLRISVKLYLENKGFTVIAIASVVQALRFLSNQIVDLIITDIVMPNKDGYSFINRIRSNALLIHIPIIVLTAKGMTADRIKGYNLGCSAYLSKPFDPNELISIINNLLVNKQKIINVKSELFPDLIYHNLQKMKEKFTPREFSVLQLVVRGLTNKDISQILHTSKRNVEKYVSRLLSKTHTRNRTELAQYILQDDSNNTNPDVKC</sequence>
<dbReference type="Pfam" id="PF00072">
    <property type="entry name" value="Response_reg"/>
    <property type="match status" value="1"/>
</dbReference>
<dbReference type="InterPro" id="IPR050595">
    <property type="entry name" value="Bact_response_regulator"/>
</dbReference>
<dbReference type="GO" id="GO:0003677">
    <property type="term" value="F:DNA binding"/>
    <property type="evidence" value="ECO:0007669"/>
    <property type="project" value="UniProtKB-KW"/>
</dbReference>
<feature type="modified residue" description="4-aspartylphosphate" evidence="3">
    <location>
        <position position="53"/>
    </location>
</feature>
<dbReference type="InterPro" id="IPR011006">
    <property type="entry name" value="CheY-like_superfamily"/>
</dbReference>
<name>A0A1C9CG75_9FLOR</name>
<accession>A0A1C9CG75</accession>
<dbReference type="GO" id="GO:0006355">
    <property type="term" value="P:regulation of DNA-templated transcription"/>
    <property type="evidence" value="ECO:0007669"/>
    <property type="project" value="InterPro"/>
</dbReference>
<dbReference type="Pfam" id="PF00196">
    <property type="entry name" value="GerE"/>
    <property type="match status" value="1"/>
</dbReference>
<reference evidence="6" key="1">
    <citation type="journal article" date="2016" name="BMC Biol.">
        <title>Parallel evolution of highly conserved plastid genome architecture in red seaweeds and seed plants.</title>
        <authorList>
            <person name="Lee J."/>
            <person name="Cho C.H."/>
            <person name="Park S.I."/>
            <person name="Choi J.W."/>
            <person name="Song H.S."/>
            <person name="West J.A."/>
            <person name="Bhattacharya D."/>
            <person name="Yoon H.S."/>
        </authorList>
    </citation>
    <scope>NUCLEOTIDE SEQUENCE</scope>
</reference>
<organism evidence="6">
    <name type="scientific">Hildenbrandia rubra</name>
    <dbReference type="NCBI Taxonomy" id="31481"/>
    <lineage>
        <taxon>Eukaryota</taxon>
        <taxon>Rhodophyta</taxon>
        <taxon>Florideophyceae</taxon>
        <taxon>Hildenbrandiophycidae</taxon>
        <taxon>Hildenbrandiales</taxon>
        <taxon>Hildenbrandiaceae</taxon>
        <taxon>Hildenbrandia</taxon>
    </lineage>
</organism>
<dbReference type="PANTHER" id="PTHR44591">
    <property type="entry name" value="STRESS RESPONSE REGULATOR PROTEIN 1"/>
    <property type="match status" value="1"/>
</dbReference>
<proteinExistence type="predicted"/>
<evidence type="ECO:0008006" key="7">
    <source>
        <dbReference type="Google" id="ProtNLM"/>
    </source>
</evidence>
<dbReference type="PROSITE" id="PS50043">
    <property type="entry name" value="HTH_LUXR_2"/>
    <property type="match status" value="1"/>
</dbReference>
<dbReference type="PROSITE" id="PS50110">
    <property type="entry name" value="RESPONSE_REGULATORY"/>
    <property type="match status" value="1"/>
</dbReference>
<evidence type="ECO:0000256" key="2">
    <source>
        <dbReference type="ARBA" id="ARBA00023125"/>
    </source>
</evidence>